<dbReference type="RefSeq" id="WP_183419962.1">
    <property type="nucleotide sequence ID" value="NZ_JACHXY010000002.1"/>
</dbReference>
<evidence type="ECO:0000256" key="4">
    <source>
        <dbReference type="ARBA" id="ARBA00022801"/>
    </source>
</evidence>
<dbReference type="Gene3D" id="3.40.50.1000">
    <property type="entry name" value="HAD superfamily/HAD-like"/>
    <property type="match status" value="1"/>
</dbReference>
<comment type="catalytic activity">
    <reaction evidence="1 6">
        <text>alpha,alpha-trehalose 6-phosphate + H2O = alpha,alpha-trehalose + phosphate</text>
        <dbReference type="Rhea" id="RHEA:23420"/>
        <dbReference type="ChEBI" id="CHEBI:15377"/>
        <dbReference type="ChEBI" id="CHEBI:16551"/>
        <dbReference type="ChEBI" id="CHEBI:43474"/>
        <dbReference type="ChEBI" id="CHEBI:58429"/>
        <dbReference type="EC" id="3.1.3.12"/>
    </reaction>
</comment>
<dbReference type="SUPFAM" id="SSF56784">
    <property type="entry name" value="HAD-like"/>
    <property type="match status" value="1"/>
</dbReference>
<accession>A0A7W5CJP9</accession>
<comment type="function">
    <text evidence="5 6">Removes the phosphate from trehalose 6-phosphate to produce free trehalose.</text>
</comment>
<evidence type="ECO:0000256" key="5">
    <source>
        <dbReference type="ARBA" id="ARBA00024179"/>
    </source>
</evidence>
<dbReference type="Gene3D" id="3.30.70.1020">
    <property type="entry name" value="Trehalose-6-phosphate phosphatase related protein, domain 2"/>
    <property type="match status" value="1"/>
</dbReference>
<name>A0A7W5CJP9_9MICO</name>
<dbReference type="GO" id="GO:0004805">
    <property type="term" value="F:trehalose-phosphatase activity"/>
    <property type="evidence" value="ECO:0007669"/>
    <property type="project" value="UniProtKB-EC"/>
</dbReference>
<evidence type="ECO:0000313" key="7">
    <source>
        <dbReference type="EMBL" id="MBB3158549.1"/>
    </source>
</evidence>
<evidence type="ECO:0000313" key="8">
    <source>
        <dbReference type="Proteomes" id="UP000543579"/>
    </source>
</evidence>
<evidence type="ECO:0000256" key="1">
    <source>
        <dbReference type="ARBA" id="ARBA00000500"/>
    </source>
</evidence>
<dbReference type="AlphaFoldDB" id="A0A7W5CJP9"/>
<evidence type="ECO:0000256" key="2">
    <source>
        <dbReference type="ARBA" id="ARBA00005199"/>
    </source>
</evidence>
<dbReference type="InterPro" id="IPR006379">
    <property type="entry name" value="HAD-SF_hydro_IIB"/>
</dbReference>
<dbReference type="UniPathway" id="UPA00299"/>
<comment type="caution">
    <text evidence="7">The sequence shown here is derived from an EMBL/GenBank/DDBJ whole genome shotgun (WGS) entry which is preliminary data.</text>
</comment>
<dbReference type="InterPro" id="IPR023214">
    <property type="entry name" value="HAD_sf"/>
</dbReference>
<dbReference type="EC" id="3.1.3.12" evidence="6"/>
<dbReference type="PANTHER" id="PTHR43768">
    <property type="entry name" value="TREHALOSE 6-PHOSPHATE PHOSPHATASE"/>
    <property type="match status" value="1"/>
</dbReference>
<evidence type="ECO:0000256" key="3">
    <source>
        <dbReference type="ARBA" id="ARBA00008770"/>
    </source>
</evidence>
<gene>
    <name evidence="7" type="ORF">FHS07_002245</name>
</gene>
<organism evidence="7 8">
    <name type="scientific">Microbacterium proteolyticum</name>
    <dbReference type="NCBI Taxonomy" id="1572644"/>
    <lineage>
        <taxon>Bacteria</taxon>
        <taxon>Bacillati</taxon>
        <taxon>Actinomycetota</taxon>
        <taxon>Actinomycetes</taxon>
        <taxon>Micrococcales</taxon>
        <taxon>Microbacteriaceae</taxon>
        <taxon>Microbacterium</taxon>
    </lineage>
</organism>
<dbReference type="InterPro" id="IPR003337">
    <property type="entry name" value="Trehalose_PPase"/>
</dbReference>
<keyword evidence="6" id="KW-0460">Magnesium</keyword>
<protein>
    <recommendedName>
        <fullName evidence="6">Trehalose 6-phosphate phosphatase</fullName>
        <ecNumber evidence="6">3.1.3.12</ecNumber>
    </recommendedName>
</protein>
<sequence>MTAADATVEAVATTDTLLIALDFDGTLSPLVDEPMSARMTPAARAVLDELAALPRTVVALVSGRSLGDLREISEHADDSPVWLAGSHGAQFWVPGTGVEETPDDTDVLALRDRLQREATTGTGEMDGVWIEPKEYGLGVHTRTADAATARAARDLVDALVGAHAPTWRRRTGHDILEFAFRHEGKDSAIARLRERVGASAVLFAGDDVTDEDALRSLGPQDLGIRVGEGATAATLRVDDIAAFVAVLEDVARLRRAHGA</sequence>
<proteinExistence type="inferred from homology"/>
<dbReference type="NCBIfam" id="TIGR00685">
    <property type="entry name" value="T6PP"/>
    <property type="match status" value="1"/>
</dbReference>
<dbReference type="GO" id="GO:0046872">
    <property type="term" value="F:metal ion binding"/>
    <property type="evidence" value="ECO:0007669"/>
    <property type="project" value="UniProtKB-KW"/>
</dbReference>
<comment type="pathway">
    <text evidence="2 6">Glycan biosynthesis; trehalose biosynthesis.</text>
</comment>
<dbReference type="InterPro" id="IPR044651">
    <property type="entry name" value="OTSB-like"/>
</dbReference>
<dbReference type="EMBL" id="JACHXY010000002">
    <property type="protein sequence ID" value="MBB3158549.1"/>
    <property type="molecule type" value="Genomic_DNA"/>
</dbReference>
<dbReference type="GO" id="GO:0005992">
    <property type="term" value="P:trehalose biosynthetic process"/>
    <property type="evidence" value="ECO:0007669"/>
    <property type="project" value="UniProtKB-UniPathway"/>
</dbReference>
<dbReference type="PANTHER" id="PTHR43768:SF3">
    <property type="entry name" value="TREHALOSE 6-PHOSPHATE PHOSPHATASE"/>
    <property type="match status" value="1"/>
</dbReference>
<dbReference type="NCBIfam" id="TIGR01484">
    <property type="entry name" value="HAD-SF-IIB"/>
    <property type="match status" value="1"/>
</dbReference>
<comment type="cofactor">
    <cofactor evidence="6">
        <name>Mg(2+)</name>
        <dbReference type="ChEBI" id="CHEBI:18420"/>
    </cofactor>
</comment>
<dbReference type="Pfam" id="PF02358">
    <property type="entry name" value="Trehalose_PPase"/>
    <property type="match status" value="1"/>
</dbReference>
<comment type="similarity">
    <text evidence="3 6">Belongs to the trehalose phosphatase family.</text>
</comment>
<keyword evidence="4 6" id="KW-0378">Hydrolase</keyword>
<dbReference type="Proteomes" id="UP000543579">
    <property type="component" value="Unassembled WGS sequence"/>
</dbReference>
<dbReference type="InterPro" id="IPR036412">
    <property type="entry name" value="HAD-like_sf"/>
</dbReference>
<keyword evidence="6" id="KW-0479">Metal-binding</keyword>
<reference evidence="7 8" key="1">
    <citation type="submission" date="2020-08" db="EMBL/GenBank/DDBJ databases">
        <title>Genomic Encyclopedia of Type Strains, Phase III (KMG-III): the genomes of soil and plant-associated and newly described type strains.</title>
        <authorList>
            <person name="Whitman W."/>
        </authorList>
    </citation>
    <scope>NUCLEOTIDE SEQUENCE [LARGE SCALE GENOMIC DNA]</scope>
    <source>
        <strain evidence="7 8">CECT 8356</strain>
    </source>
</reference>
<evidence type="ECO:0000256" key="6">
    <source>
        <dbReference type="RuleBase" id="RU361117"/>
    </source>
</evidence>